<sequence length="125" mass="13797">MISFLSRSSPKLAVSRICSSISVRSVPPAVISDDGQDVSQFLRHTFAPGYCGTSETQFTTNGPRTIIAQLFLAFAVSWRLFFCGTCVNSDYFFTFSCIFSLFPFGLFYQCKARTLIILMAGAGDK</sequence>
<keyword evidence="1" id="KW-1133">Transmembrane helix</keyword>
<organism evidence="2">
    <name type="scientific">Culex pipiens</name>
    <name type="common">House mosquito</name>
    <dbReference type="NCBI Taxonomy" id="7175"/>
    <lineage>
        <taxon>Eukaryota</taxon>
        <taxon>Metazoa</taxon>
        <taxon>Ecdysozoa</taxon>
        <taxon>Arthropoda</taxon>
        <taxon>Hexapoda</taxon>
        <taxon>Insecta</taxon>
        <taxon>Pterygota</taxon>
        <taxon>Neoptera</taxon>
        <taxon>Endopterygota</taxon>
        <taxon>Diptera</taxon>
        <taxon>Nematocera</taxon>
        <taxon>Culicoidea</taxon>
        <taxon>Culicidae</taxon>
        <taxon>Culicinae</taxon>
        <taxon>Culicini</taxon>
        <taxon>Culex</taxon>
        <taxon>Culex</taxon>
    </lineage>
</organism>
<evidence type="ECO:0000313" key="2">
    <source>
        <dbReference type="EMBL" id="CAG6457712.1"/>
    </source>
</evidence>
<proteinExistence type="predicted"/>
<protein>
    <submittedName>
        <fullName evidence="2">(northern house mosquito) hypothetical protein</fullName>
    </submittedName>
</protein>
<reference evidence="2" key="1">
    <citation type="submission" date="2021-05" db="EMBL/GenBank/DDBJ databases">
        <authorList>
            <person name="Alioto T."/>
            <person name="Alioto T."/>
            <person name="Gomez Garrido J."/>
        </authorList>
    </citation>
    <scope>NUCLEOTIDE SEQUENCE</scope>
</reference>
<dbReference type="AlphaFoldDB" id="A0A8D8AII6"/>
<keyword evidence="1" id="KW-0472">Membrane</keyword>
<evidence type="ECO:0000256" key="1">
    <source>
        <dbReference type="SAM" id="Phobius"/>
    </source>
</evidence>
<keyword evidence="1" id="KW-0812">Transmembrane</keyword>
<dbReference type="EMBL" id="HBUE01033183">
    <property type="protein sequence ID" value="CAG6457712.1"/>
    <property type="molecule type" value="Transcribed_RNA"/>
</dbReference>
<feature type="transmembrane region" description="Helical" evidence="1">
    <location>
        <begin position="91"/>
        <end position="110"/>
    </location>
</feature>
<name>A0A8D8AII6_CULPI</name>
<accession>A0A8D8AII6</accession>